<comment type="caution">
    <text evidence="1">The sequence shown here is derived from an EMBL/GenBank/DDBJ whole genome shotgun (WGS) entry which is preliminary data.</text>
</comment>
<dbReference type="EMBL" id="MAYW01000007">
    <property type="protein sequence ID" value="ODS34437.1"/>
    <property type="molecule type" value="Genomic_DNA"/>
</dbReference>
<dbReference type="SUPFAM" id="SSF50494">
    <property type="entry name" value="Trypsin-like serine proteases"/>
    <property type="match status" value="1"/>
</dbReference>
<evidence type="ECO:0000313" key="2">
    <source>
        <dbReference type="Proteomes" id="UP000094056"/>
    </source>
</evidence>
<reference evidence="1 2" key="1">
    <citation type="submission" date="2016-07" db="EMBL/GenBank/DDBJ databases">
        <title>Draft genome of Scalindua rubra, obtained from a brine-seawater interface in the Red Sea, sheds light on salt adaptation in anammox bacteria.</title>
        <authorList>
            <person name="Speth D.R."/>
            <person name="Lagkouvardos I."/>
            <person name="Wang Y."/>
            <person name="Qian P.-Y."/>
            <person name="Dutilh B.E."/>
            <person name="Jetten M.S."/>
        </authorList>
    </citation>
    <scope>NUCLEOTIDE SEQUENCE [LARGE SCALE GENOMIC DNA]</scope>
    <source>
        <strain evidence="1">BSI-1</strain>
    </source>
</reference>
<organism evidence="1 2">
    <name type="scientific">Candidatus Scalindua rubra</name>
    <dbReference type="NCBI Taxonomy" id="1872076"/>
    <lineage>
        <taxon>Bacteria</taxon>
        <taxon>Pseudomonadati</taxon>
        <taxon>Planctomycetota</taxon>
        <taxon>Candidatus Brocadiia</taxon>
        <taxon>Candidatus Brocadiales</taxon>
        <taxon>Candidatus Scalinduaceae</taxon>
        <taxon>Candidatus Scalindua</taxon>
    </lineage>
</organism>
<proteinExistence type="predicted"/>
<protein>
    <submittedName>
        <fullName evidence="1">Uncharacterized protein</fullName>
    </submittedName>
</protein>
<dbReference type="InterPro" id="IPR043504">
    <property type="entry name" value="Peptidase_S1_PA_chymotrypsin"/>
</dbReference>
<dbReference type="Pfam" id="PF13365">
    <property type="entry name" value="Trypsin_2"/>
    <property type="match status" value="1"/>
</dbReference>
<dbReference type="AlphaFoldDB" id="A0A1E3XFM1"/>
<dbReference type="Gene3D" id="2.40.10.10">
    <property type="entry name" value="Trypsin-like serine proteases"/>
    <property type="match status" value="1"/>
</dbReference>
<sequence>MRQDISYINFTTTSIRMIFEGKIKGRASGFFYRSGNDKYLITNRHVVFDAEDDFYPESLILKLHLSRTELELNVDVQISLYDANNNKLWLEHKRFNELKCDVVAIPLTQATMTQEYFNLFNRSSLTFFAQELMDIPAVNPFGDVVVVGYPLGFFDEVNNLPVYRKAMIASHFGVDFENRPYFLIDANLHKGTSGSPVVNSHHTLFKEKGFNEGYKLFGIHSAEHLMEGEPLGLNVVWYSTILEEIIKGNKKT</sequence>
<evidence type="ECO:0000313" key="1">
    <source>
        <dbReference type="EMBL" id="ODS34437.1"/>
    </source>
</evidence>
<name>A0A1E3XFM1_9BACT</name>
<accession>A0A1E3XFM1</accession>
<gene>
    <name evidence="1" type="ORF">SCARUB_00448</name>
</gene>
<dbReference type="Proteomes" id="UP000094056">
    <property type="component" value="Unassembled WGS sequence"/>
</dbReference>
<dbReference type="InterPro" id="IPR009003">
    <property type="entry name" value="Peptidase_S1_PA"/>
</dbReference>